<keyword evidence="3" id="KW-1185">Reference proteome</keyword>
<dbReference type="Pfam" id="PF13456">
    <property type="entry name" value="RVT_3"/>
    <property type="match status" value="1"/>
</dbReference>
<dbReference type="RefSeq" id="WP_095307437.1">
    <property type="nucleotide sequence ID" value="NZ_PHUT01000019.1"/>
</dbReference>
<reference evidence="2 3" key="1">
    <citation type="journal article" date="2007" name="Int. J. Syst. Evol. Microbiol.">
        <title>Oceanobacillus profundus sp. nov., isolated from a deep-sea sediment core.</title>
        <authorList>
            <person name="Kim Y.G."/>
            <person name="Choi D.H."/>
            <person name="Hyun S."/>
            <person name="Cho B.C."/>
        </authorList>
    </citation>
    <scope>NUCLEOTIDE SEQUENCE [LARGE SCALE GENOMIC DNA]</scope>
    <source>
        <strain evidence="2 3">DSM 18246</strain>
    </source>
</reference>
<dbReference type="EMBL" id="QWEH01000019">
    <property type="protein sequence ID" value="RHW29826.1"/>
    <property type="molecule type" value="Genomic_DNA"/>
</dbReference>
<protein>
    <recommendedName>
        <fullName evidence="1">RNase H type-1 domain-containing protein</fullName>
    </recommendedName>
</protein>
<dbReference type="InterPro" id="IPR012337">
    <property type="entry name" value="RNaseH-like_sf"/>
</dbReference>
<dbReference type="Gene3D" id="3.30.420.10">
    <property type="entry name" value="Ribonuclease H-like superfamily/Ribonuclease H"/>
    <property type="match status" value="1"/>
</dbReference>
<dbReference type="GO" id="GO:0004523">
    <property type="term" value="F:RNA-DNA hybrid ribonuclease activity"/>
    <property type="evidence" value="ECO:0007669"/>
    <property type="project" value="InterPro"/>
</dbReference>
<sequence>MQVRMELTYRTKKGLETMLSSDMMQAGQAVIIAEDMEKIGRIKQLTFIDSNDRSWTYKQLKKYMEEIKTEPHDITVYFDGGFDLKTDKAGLGCAIYYEQNEKAYRIRKNALVEGLINNNEAEYAALHLGLTELELLGVHHLPVTFVGDSKVVIHQLDGEWPCYEKELAAWINRIEQKLEQLGIAPTYKDVSRKMNREADQLATQALQEIEIMSHRER</sequence>
<dbReference type="Proteomes" id="UP000285456">
    <property type="component" value="Unassembled WGS sequence"/>
</dbReference>
<dbReference type="InterPro" id="IPR002156">
    <property type="entry name" value="RNaseH_domain"/>
</dbReference>
<dbReference type="OrthoDB" id="2680098at2"/>
<dbReference type="PANTHER" id="PTHR46387:SF2">
    <property type="entry name" value="RIBONUCLEASE HI"/>
    <property type="match status" value="1"/>
</dbReference>
<evidence type="ECO:0000259" key="1">
    <source>
        <dbReference type="PROSITE" id="PS50879"/>
    </source>
</evidence>
<name>A0A417YBD5_9BACI</name>
<dbReference type="SUPFAM" id="SSF53098">
    <property type="entry name" value="Ribonuclease H-like"/>
    <property type="match status" value="1"/>
</dbReference>
<dbReference type="CDD" id="cd09279">
    <property type="entry name" value="RNase_HI_like"/>
    <property type="match status" value="1"/>
</dbReference>
<feature type="domain" description="RNase H type-1" evidence="1">
    <location>
        <begin position="70"/>
        <end position="207"/>
    </location>
</feature>
<organism evidence="2 3">
    <name type="scientific">Oceanobacillus profundus</name>
    <dbReference type="NCBI Taxonomy" id="372463"/>
    <lineage>
        <taxon>Bacteria</taxon>
        <taxon>Bacillati</taxon>
        <taxon>Bacillota</taxon>
        <taxon>Bacilli</taxon>
        <taxon>Bacillales</taxon>
        <taxon>Bacillaceae</taxon>
        <taxon>Oceanobacillus</taxon>
    </lineage>
</organism>
<evidence type="ECO:0000313" key="3">
    <source>
        <dbReference type="Proteomes" id="UP000285456"/>
    </source>
</evidence>
<dbReference type="InterPro" id="IPR036397">
    <property type="entry name" value="RNaseH_sf"/>
</dbReference>
<dbReference type="PROSITE" id="PS50879">
    <property type="entry name" value="RNASE_H_1"/>
    <property type="match status" value="1"/>
</dbReference>
<dbReference type="PANTHER" id="PTHR46387">
    <property type="entry name" value="POLYNUCLEOTIDYL TRANSFERASE, RIBONUCLEASE H-LIKE SUPERFAMILY PROTEIN"/>
    <property type="match status" value="1"/>
</dbReference>
<accession>A0A417YBD5</accession>
<dbReference type="AlphaFoldDB" id="A0A417YBD5"/>
<dbReference type="GO" id="GO:0003676">
    <property type="term" value="F:nucleic acid binding"/>
    <property type="evidence" value="ECO:0007669"/>
    <property type="project" value="InterPro"/>
</dbReference>
<dbReference type="NCBIfam" id="NF005822">
    <property type="entry name" value="PRK07708.1"/>
    <property type="match status" value="1"/>
</dbReference>
<comment type="caution">
    <text evidence="2">The sequence shown here is derived from an EMBL/GenBank/DDBJ whole genome shotgun (WGS) entry which is preliminary data.</text>
</comment>
<gene>
    <name evidence="2" type="ORF">D1B32_20155</name>
</gene>
<proteinExistence type="predicted"/>
<evidence type="ECO:0000313" key="2">
    <source>
        <dbReference type="EMBL" id="RHW29826.1"/>
    </source>
</evidence>